<keyword evidence="3" id="KW-1133">Transmembrane helix</keyword>
<evidence type="ECO:0000256" key="2">
    <source>
        <dbReference type="ARBA" id="ARBA00022692"/>
    </source>
</evidence>
<dbReference type="eggNOG" id="COG3339">
    <property type="taxonomic scope" value="Bacteria"/>
</dbReference>
<dbReference type="EMBL" id="CP000860">
    <property type="protein sequence ID" value="ACA59131.1"/>
    <property type="molecule type" value="Genomic_DNA"/>
</dbReference>
<dbReference type="HOGENOM" id="CLU_1649387_0_0_9"/>
<evidence type="ECO:0000256" key="1">
    <source>
        <dbReference type="ARBA" id="ARBA00004127"/>
    </source>
</evidence>
<dbReference type="GO" id="GO:0012505">
    <property type="term" value="C:endomembrane system"/>
    <property type="evidence" value="ECO:0007669"/>
    <property type="project" value="UniProtKB-SubCell"/>
</dbReference>
<sequence>MLHPLIMAAGDGGRESVRELWMTLLPVLVRLPRYARLVLGLSRDSRVAPPQKALLAGAILYNFSPVDLIPSVVPVLGQLDDLAVLLFAVRSVVRNCPGPVAREYLCRCGLTARHVREDPEVVRRTLRRVVTESGRLAGRKIAHGFEGITTRHRAGFRQRD</sequence>
<evidence type="ECO:0000313" key="7">
    <source>
        <dbReference type="Proteomes" id="UP000008544"/>
    </source>
</evidence>
<reference evidence="6 7" key="2">
    <citation type="journal article" date="2008" name="Science">
        <title>Environmental genomics reveals a single-species ecosystem deep within Earth.</title>
        <authorList>
            <person name="Chivian D."/>
            <person name="Brodie E.L."/>
            <person name="Alm E.J."/>
            <person name="Culley D.E."/>
            <person name="Dehal P.S."/>
            <person name="Desantis T.Z."/>
            <person name="Gihring T.M."/>
            <person name="Lapidus A."/>
            <person name="Lin L.H."/>
            <person name="Lowry S.R."/>
            <person name="Moser D.P."/>
            <person name="Richardson P.M."/>
            <person name="Southam G."/>
            <person name="Wanger G."/>
            <person name="Pratt L.M."/>
            <person name="Andersen G.L."/>
            <person name="Hazen T.C."/>
            <person name="Brockman F.J."/>
            <person name="Arkin A.P."/>
            <person name="Onstott T.C."/>
        </authorList>
    </citation>
    <scope>NUCLEOTIDE SEQUENCE [LARGE SCALE GENOMIC DNA]</scope>
    <source>
        <strain evidence="6 7">MP104C</strain>
    </source>
</reference>
<evidence type="ECO:0000256" key="3">
    <source>
        <dbReference type="ARBA" id="ARBA00022989"/>
    </source>
</evidence>
<dbReference type="AlphaFoldDB" id="B1I252"/>
<dbReference type="Pfam" id="PF06803">
    <property type="entry name" value="DUF1232"/>
    <property type="match status" value="1"/>
</dbReference>
<keyword evidence="2" id="KW-0812">Transmembrane</keyword>
<proteinExistence type="predicted"/>
<protein>
    <recommendedName>
        <fullName evidence="5">DUF1232 domain-containing protein</fullName>
    </recommendedName>
</protein>
<dbReference type="InterPro" id="IPR010652">
    <property type="entry name" value="DUF1232"/>
</dbReference>
<evidence type="ECO:0000256" key="4">
    <source>
        <dbReference type="ARBA" id="ARBA00023136"/>
    </source>
</evidence>
<comment type="subcellular location">
    <subcellularLocation>
        <location evidence="1">Endomembrane system</location>
        <topology evidence="1">Multi-pass membrane protein</topology>
    </subcellularLocation>
</comment>
<organism evidence="6 7">
    <name type="scientific">Desulforudis audaxviator (strain MP104C)</name>
    <dbReference type="NCBI Taxonomy" id="477974"/>
    <lineage>
        <taxon>Bacteria</taxon>
        <taxon>Bacillati</taxon>
        <taxon>Bacillota</taxon>
        <taxon>Clostridia</taxon>
        <taxon>Thermoanaerobacterales</taxon>
        <taxon>Candidatus Desulforudaceae</taxon>
        <taxon>Candidatus Desulforudis</taxon>
    </lineage>
</organism>
<accession>B1I252</accession>
<keyword evidence="7" id="KW-1185">Reference proteome</keyword>
<reference evidence="7" key="1">
    <citation type="submission" date="2007-10" db="EMBL/GenBank/DDBJ databases">
        <title>Complete sequence of chromosome of Desulforudis audaxviator MP104C.</title>
        <authorList>
            <person name="Copeland A."/>
            <person name="Lucas S."/>
            <person name="Lapidus A."/>
            <person name="Barry K."/>
            <person name="Glavina del Rio T."/>
            <person name="Dalin E."/>
            <person name="Tice H."/>
            <person name="Bruce D."/>
            <person name="Pitluck S."/>
            <person name="Lowry S.R."/>
            <person name="Larimer F."/>
            <person name="Land M.L."/>
            <person name="Hauser L."/>
            <person name="Kyrpides N."/>
            <person name="Ivanova N.N."/>
            <person name="Richardson P."/>
        </authorList>
    </citation>
    <scope>NUCLEOTIDE SEQUENCE [LARGE SCALE GENOMIC DNA]</scope>
    <source>
        <strain evidence="7">MP104C</strain>
    </source>
</reference>
<dbReference type="Proteomes" id="UP000008544">
    <property type="component" value="Chromosome"/>
</dbReference>
<dbReference type="KEGG" id="dau:Daud_0597"/>
<keyword evidence="4" id="KW-0472">Membrane</keyword>
<feature type="domain" description="DUF1232" evidence="5">
    <location>
        <begin position="52"/>
        <end position="87"/>
    </location>
</feature>
<evidence type="ECO:0000313" key="6">
    <source>
        <dbReference type="EMBL" id="ACA59131.1"/>
    </source>
</evidence>
<name>B1I252_DESAP</name>
<gene>
    <name evidence="6" type="ordered locus">Daud_0597</name>
</gene>
<evidence type="ECO:0000259" key="5">
    <source>
        <dbReference type="Pfam" id="PF06803"/>
    </source>
</evidence>